<name>A0AAU3H4J8_9ACTN</name>
<evidence type="ECO:0000313" key="2">
    <source>
        <dbReference type="EMBL" id="WTY99510.1"/>
    </source>
</evidence>
<evidence type="ECO:0000256" key="1">
    <source>
        <dbReference type="SAM" id="MobiDB-lite"/>
    </source>
</evidence>
<organism evidence="2">
    <name type="scientific">Streptomyces sp. NBC_01401</name>
    <dbReference type="NCBI Taxonomy" id="2903854"/>
    <lineage>
        <taxon>Bacteria</taxon>
        <taxon>Bacillati</taxon>
        <taxon>Actinomycetota</taxon>
        <taxon>Actinomycetes</taxon>
        <taxon>Kitasatosporales</taxon>
        <taxon>Streptomycetaceae</taxon>
        <taxon>Streptomyces</taxon>
    </lineage>
</organism>
<accession>A0AAU3H4J8</accession>
<feature type="region of interest" description="Disordered" evidence="1">
    <location>
        <begin position="1"/>
        <end position="34"/>
    </location>
</feature>
<gene>
    <name evidence="2" type="ORF">OG626_33710</name>
</gene>
<sequence length="134" mass="14110">MSIEIRDSEGNGATLGVAPGQAQEPPRVGIRIEGPSAGAASWSCSPAAARELAAALVAAAVEAENARSAEPVTVKARELRRGDVRDGDRLMTVESARTDGANVQVTWTSGGGRSWSQVYGAEADIRLRRRLPER</sequence>
<proteinExistence type="predicted"/>
<dbReference type="AlphaFoldDB" id="A0AAU3H4J8"/>
<dbReference type="EMBL" id="CP109535">
    <property type="protein sequence ID" value="WTY99510.1"/>
    <property type="molecule type" value="Genomic_DNA"/>
</dbReference>
<reference evidence="2" key="1">
    <citation type="submission" date="2022-10" db="EMBL/GenBank/DDBJ databases">
        <title>The complete genomes of actinobacterial strains from the NBC collection.</title>
        <authorList>
            <person name="Joergensen T.S."/>
            <person name="Alvarez Arevalo M."/>
            <person name="Sterndorff E.B."/>
            <person name="Faurdal D."/>
            <person name="Vuksanovic O."/>
            <person name="Mourched A.-S."/>
            <person name="Charusanti P."/>
            <person name="Shaw S."/>
            <person name="Blin K."/>
            <person name="Weber T."/>
        </authorList>
    </citation>
    <scope>NUCLEOTIDE SEQUENCE</scope>
    <source>
        <strain evidence="2">NBC_01401</strain>
    </source>
</reference>
<protein>
    <submittedName>
        <fullName evidence="2">Uncharacterized protein</fullName>
    </submittedName>
</protein>